<dbReference type="Pfam" id="PF02812">
    <property type="entry name" value="ELFV_dehydrog_N"/>
    <property type="match status" value="1"/>
</dbReference>
<dbReference type="GO" id="GO:0004352">
    <property type="term" value="F:glutamate dehydrogenase (NAD+) activity"/>
    <property type="evidence" value="ECO:0007669"/>
    <property type="project" value="TreeGrafter"/>
</dbReference>
<keyword evidence="9" id="KW-1133">Transmembrane helix</keyword>
<accession>A0AAJ7BFE8</accession>
<dbReference type="InterPro" id="IPR006096">
    <property type="entry name" value="Glu/Leu/Phe/Val/Trp_DH_C"/>
</dbReference>
<dbReference type="Proteomes" id="UP000694920">
    <property type="component" value="Unplaced"/>
</dbReference>
<dbReference type="PROSITE" id="PS00074">
    <property type="entry name" value="GLFV_DEHYDROGENASE"/>
    <property type="match status" value="1"/>
</dbReference>
<proteinExistence type="inferred from homology"/>
<name>A0AAJ7BFE8_CEPCN</name>
<dbReference type="InterPro" id="IPR036291">
    <property type="entry name" value="NAD(P)-bd_dom_sf"/>
</dbReference>
<dbReference type="SMART" id="SM00839">
    <property type="entry name" value="ELFV_dehydrog"/>
    <property type="match status" value="1"/>
</dbReference>
<dbReference type="EC" id="1.4.1.3" evidence="3"/>
<comment type="catalytic activity">
    <reaction evidence="7">
        <text>L-glutamate + NADP(+) + H2O = 2-oxoglutarate + NH4(+) + NADPH + H(+)</text>
        <dbReference type="Rhea" id="RHEA:11612"/>
        <dbReference type="ChEBI" id="CHEBI:15377"/>
        <dbReference type="ChEBI" id="CHEBI:15378"/>
        <dbReference type="ChEBI" id="CHEBI:16810"/>
        <dbReference type="ChEBI" id="CHEBI:28938"/>
        <dbReference type="ChEBI" id="CHEBI:29985"/>
        <dbReference type="ChEBI" id="CHEBI:57783"/>
        <dbReference type="ChEBI" id="CHEBI:58349"/>
        <dbReference type="EC" id="1.4.1.3"/>
    </reaction>
</comment>
<comment type="subcellular location">
    <subcellularLocation>
        <location evidence="1">Mitochondrion</location>
    </subcellularLocation>
</comment>
<dbReference type="PANTHER" id="PTHR11606:SF7">
    <property type="entry name" value="GLUTAMATE DEHYDROGENASE"/>
    <property type="match status" value="1"/>
</dbReference>
<dbReference type="Gene3D" id="3.40.50.10860">
    <property type="entry name" value="Leucine Dehydrogenase, chain A, domain 1"/>
    <property type="match status" value="1"/>
</dbReference>
<evidence type="ECO:0000256" key="9">
    <source>
        <dbReference type="SAM" id="Phobius"/>
    </source>
</evidence>
<dbReference type="Pfam" id="PF00208">
    <property type="entry name" value="ELFV_dehydrog"/>
    <property type="match status" value="1"/>
</dbReference>
<evidence type="ECO:0000256" key="3">
    <source>
        <dbReference type="ARBA" id="ARBA00012889"/>
    </source>
</evidence>
<feature type="domain" description="Glutamate/phenylalanine/leucine/valine/L-tryptophan dehydrogenase C-terminal" evidence="10">
    <location>
        <begin position="326"/>
        <end position="612"/>
    </location>
</feature>
<keyword evidence="9" id="KW-0812">Transmembrane</keyword>
<protein>
    <recommendedName>
        <fullName evidence="3">glutamate dehydrogenase [NAD(P)(+)]</fullName>
        <ecNumber evidence="3">1.4.1.3</ecNumber>
    </recommendedName>
</protein>
<evidence type="ECO:0000256" key="8">
    <source>
        <dbReference type="RuleBase" id="RU004417"/>
    </source>
</evidence>
<dbReference type="Gene3D" id="3.40.50.720">
    <property type="entry name" value="NAD(P)-binding Rossmann-like Domain"/>
    <property type="match status" value="1"/>
</dbReference>
<dbReference type="SUPFAM" id="SSF53223">
    <property type="entry name" value="Aminoacid dehydrogenase-like, N-terminal domain"/>
    <property type="match status" value="1"/>
</dbReference>
<feature type="transmembrane region" description="Helical" evidence="9">
    <location>
        <begin position="34"/>
        <end position="54"/>
    </location>
</feature>
<dbReference type="RefSeq" id="XP_015584681.1">
    <property type="nucleotide sequence ID" value="XM_015729195.2"/>
</dbReference>
<dbReference type="CDD" id="cd01076">
    <property type="entry name" value="NAD_bind_1_Glu_DH"/>
    <property type="match status" value="1"/>
</dbReference>
<organism evidence="11 12">
    <name type="scientific">Cephus cinctus</name>
    <name type="common">Wheat stem sawfly</name>
    <dbReference type="NCBI Taxonomy" id="211228"/>
    <lineage>
        <taxon>Eukaryota</taxon>
        <taxon>Metazoa</taxon>
        <taxon>Ecdysozoa</taxon>
        <taxon>Arthropoda</taxon>
        <taxon>Hexapoda</taxon>
        <taxon>Insecta</taxon>
        <taxon>Pterygota</taxon>
        <taxon>Neoptera</taxon>
        <taxon>Endopterygota</taxon>
        <taxon>Hymenoptera</taxon>
        <taxon>Cephoidea</taxon>
        <taxon>Cephidae</taxon>
        <taxon>Cephus</taxon>
    </lineage>
</organism>
<evidence type="ECO:0000256" key="4">
    <source>
        <dbReference type="ARBA" id="ARBA00023002"/>
    </source>
</evidence>
<dbReference type="GO" id="GO:0006538">
    <property type="term" value="P:L-glutamate catabolic process"/>
    <property type="evidence" value="ECO:0007669"/>
    <property type="project" value="TreeGrafter"/>
</dbReference>
<dbReference type="InterPro" id="IPR046346">
    <property type="entry name" value="Aminoacid_DH-like_N_sf"/>
</dbReference>
<sequence>MKTQDVKYLYISLFIKKSLLLMKMIMKLLMKHGFIHFILTYIYLAWSTLCFFYLEKRYPTLFIGGNPFVLIRQALCIIAERNIVTWPQTYVNKCTPKTEEFFLYIILHQMPEHLVGIEKIDDPNFFEMVEYHYHRAVMIMEKSFLKDLQKYHDLSEEGRTRRVKGIIKVMSVCQNTIEVTFPIRRDNGEYEIITGYRAHHNTHRLPCKGGMRFGPDVTRDEVRALASLMTFKCACCNVPFGGAKAGVVIDPKKYSAQELQKITRRFTLELVKKNMIGPAIDVPAPDVNTGPREMSWMADTYSKTLGLNDINSHAVVTGKPINQGGVQGRSEATGRGIYHAVDNFLSEEKWMSHVGLSTGFPNKTFIVQGFGNVGRFAAVYFTKAGAKCIGVIEREVSLYNENGINPEALIKYFNNKKTVKGFDGADEYNGENLMYEKCDIFVPAAAEKLVKGKDAKKIQAKIIAEGANGPCTPEADKIFLEKNVLVIPDLYMSGGGVTVSYFEWIKNISHVSFGRLHFKYERESNYHLLDSVEQSLKDKIDGVKIKPTDAFERRISAATERDIVNSSLDSSMETAAYRIMETANKYDLCLDIRLAAYCYAVEKIFRTYEEAGLAF</sequence>
<dbReference type="SUPFAM" id="SSF51735">
    <property type="entry name" value="NAD(P)-binding Rossmann-fold domains"/>
    <property type="match status" value="1"/>
</dbReference>
<evidence type="ECO:0000259" key="10">
    <source>
        <dbReference type="SMART" id="SM00839"/>
    </source>
</evidence>
<keyword evidence="5" id="KW-0496">Mitochondrion</keyword>
<evidence type="ECO:0000256" key="2">
    <source>
        <dbReference type="ARBA" id="ARBA00006382"/>
    </source>
</evidence>
<dbReference type="KEGG" id="ccin:107262715"/>
<evidence type="ECO:0000256" key="5">
    <source>
        <dbReference type="ARBA" id="ARBA00023128"/>
    </source>
</evidence>
<comment type="similarity">
    <text evidence="2 8">Belongs to the Glu/Leu/Phe/Val dehydrogenases family.</text>
</comment>
<evidence type="ECO:0000313" key="11">
    <source>
        <dbReference type="Proteomes" id="UP000694920"/>
    </source>
</evidence>
<dbReference type="AlphaFoldDB" id="A0AAJ7BFE8"/>
<dbReference type="InterPro" id="IPR006095">
    <property type="entry name" value="Glu/Leu/Phe/Val/Trp_DH"/>
</dbReference>
<dbReference type="FunFam" id="3.40.50.720:FF:000100">
    <property type="entry name" value="Glutamate dehydrogenase 1, mitochondrial"/>
    <property type="match status" value="1"/>
</dbReference>
<dbReference type="PANTHER" id="PTHR11606">
    <property type="entry name" value="GLUTAMATE DEHYDROGENASE"/>
    <property type="match status" value="1"/>
</dbReference>
<evidence type="ECO:0000256" key="1">
    <source>
        <dbReference type="ARBA" id="ARBA00004173"/>
    </source>
</evidence>
<dbReference type="GO" id="GO:0005739">
    <property type="term" value="C:mitochondrion"/>
    <property type="evidence" value="ECO:0007669"/>
    <property type="project" value="UniProtKB-SubCell"/>
</dbReference>
<evidence type="ECO:0000256" key="7">
    <source>
        <dbReference type="ARBA" id="ARBA00048577"/>
    </source>
</evidence>
<keyword evidence="4 8" id="KW-0560">Oxidoreductase</keyword>
<gene>
    <name evidence="12" type="primary">LOC107262715</name>
</gene>
<evidence type="ECO:0000256" key="6">
    <source>
        <dbReference type="ARBA" id="ARBA00047867"/>
    </source>
</evidence>
<dbReference type="InterPro" id="IPR033524">
    <property type="entry name" value="Glu/Leu/Phe/Val_DH_AS"/>
</dbReference>
<dbReference type="Gene3D" id="1.10.287.140">
    <property type="match status" value="1"/>
</dbReference>
<keyword evidence="9" id="KW-0472">Membrane</keyword>
<reference evidence="12" key="1">
    <citation type="submission" date="2025-08" db="UniProtKB">
        <authorList>
            <consortium name="RefSeq"/>
        </authorList>
    </citation>
    <scope>IDENTIFICATION</scope>
</reference>
<dbReference type="InterPro" id="IPR033922">
    <property type="entry name" value="NAD_bind_Glu_DH"/>
</dbReference>
<dbReference type="InterPro" id="IPR006097">
    <property type="entry name" value="Glu/Leu/Phe/Val/Trp_DH_dimer"/>
</dbReference>
<dbReference type="PRINTS" id="PR00082">
    <property type="entry name" value="GLFDHDRGNASE"/>
</dbReference>
<comment type="catalytic activity">
    <reaction evidence="6">
        <text>L-glutamate + NAD(+) + H2O = 2-oxoglutarate + NH4(+) + NADH + H(+)</text>
        <dbReference type="Rhea" id="RHEA:15133"/>
        <dbReference type="ChEBI" id="CHEBI:15377"/>
        <dbReference type="ChEBI" id="CHEBI:15378"/>
        <dbReference type="ChEBI" id="CHEBI:16810"/>
        <dbReference type="ChEBI" id="CHEBI:28938"/>
        <dbReference type="ChEBI" id="CHEBI:29985"/>
        <dbReference type="ChEBI" id="CHEBI:57540"/>
        <dbReference type="ChEBI" id="CHEBI:57945"/>
        <dbReference type="EC" id="1.4.1.3"/>
    </reaction>
</comment>
<evidence type="ECO:0000313" key="12">
    <source>
        <dbReference type="RefSeq" id="XP_015584681.1"/>
    </source>
</evidence>
<keyword evidence="11" id="KW-1185">Reference proteome</keyword>
<dbReference type="GeneID" id="107262715"/>